<reference evidence="1" key="1">
    <citation type="submission" date="2021-11" db="EMBL/GenBank/DDBJ databases">
        <authorList>
            <person name="Schell T."/>
        </authorList>
    </citation>
    <scope>NUCLEOTIDE SEQUENCE</scope>
    <source>
        <strain evidence="1">M5</strain>
    </source>
</reference>
<evidence type="ECO:0000313" key="1">
    <source>
        <dbReference type="EMBL" id="CAH0104240.1"/>
    </source>
</evidence>
<sequence length="142" mass="15988">MAGKHSYEVFYSHLAGVILCLSTVKSKLYQYDGSVPQDVINVKYLRIFLFQTIFYTSLLHKCSAKRIYDTASNLGMGVSLPMEANGLRNHKLALVTHVNSIVEVFERFLRAALMLIVMAQPQVDGIPPIRILSFCTDKKFTA</sequence>
<organism evidence="1 2">
    <name type="scientific">Daphnia galeata</name>
    <dbReference type="NCBI Taxonomy" id="27404"/>
    <lineage>
        <taxon>Eukaryota</taxon>
        <taxon>Metazoa</taxon>
        <taxon>Ecdysozoa</taxon>
        <taxon>Arthropoda</taxon>
        <taxon>Crustacea</taxon>
        <taxon>Branchiopoda</taxon>
        <taxon>Diplostraca</taxon>
        <taxon>Cladocera</taxon>
        <taxon>Anomopoda</taxon>
        <taxon>Daphniidae</taxon>
        <taxon>Daphnia</taxon>
    </lineage>
</organism>
<gene>
    <name evidence="1" type="ORF">DGAL_LOCUS6960</name>
</gene>
<dbReference type="PANTHER" id="PTHR33173">
    <property type="match status" value="1"/>
</dbReference>
<proteinExistence type="predicted"/>
<comment type="caution">
    <text evidence="1">The sequence shown here is derived from an EMBL/GenBank/DDBJ whole genome shotgun (WGS) entry which is preliminary data.</text>
</comment>
<keyword evidence="2" id="KW-1185">Reference proteome</keyword>
<dbReference type="PANTHER" id="PTHR33173:SF2">
    <property type="entry name" value="MYND-TYPE DOMAIN-CONTAINING PROTEIN"/>
    <property type="match status" value="1"/>
</dbReference>
<dbReference type="OrthoDB" id="10021027at2759"/>
<dbReference type="EMBL" id="CAKKLH010000130">
    <property type="protein sequence ID" value="CAH0104240.1"/>
    <property type="molecule type" value="Genomic_DNA"/>
</dbReference>
<dbReference type="Proteomes" id="UP000789390">
    <property type="component" value="Unassembled WGS sequence"/>
</dbReference>
<name>A0A8J2RPY8_9CRUS</name>
<evidence type="ECO:0000313" key="2">
    <source>
        <dbReference type="Proteomes" id="UP000789390"/>
    </source>
</evidence>
<accession>A0A8J2RPY8</accession>
<protein>
    <submittedName>
        <fullName evidence="1">Uncharacterized protein</fullName>
    </submittedName>
</protein>
<dbReference type="AlphaFoldDB" id="A0A8J2RPY8"/>